<comment type="caution">
    <text evidence="2">The sequence shown here is derived from an EMBL/GenBank/DDBJ whole genome shotgun (WGS) entry which is preliminary data.</text>
</comment>
<feature type="compositionally biased region" description="Basic residues" evidence="1">
    <location>
        <begin position="204"/>
        <end position="214"/>
    </location>
</feature>
<keyword evidence="3" id="KW-1185">Reference proteome</keyword>
<organism evidence="2 3">
    <name type="scientific">Kribbella kalugense</name>
    <dbReference type="NCBI Taxonomy" id="2512221"/>
    <lineage>
        <taxon>Bacteria</taxon>
        <taxon>Bacillati</taxon>
        <taxon>Actinomycetota</taxon>
        <taxon>Actinomycetes</taxon>
        <taxon>Propionibacteriales</taxon>
        <taxon>Kribbellaceae</taxon>
        <taxon>Kribbella</taxon>
    </lineage>
</organism>
<sequence length="2406" mass="257882">MTTGEHLDTYGRGWGLVTTSAGSAQSAQSARSAGDSTVRARWATRAALAILHPSAVPLRNGRVWLTSRDDMLTAQVMRGLEELLARRAADRVSDERLLAEAVGVLGAEVARVRGELPARGATEALDQYLRAPSLDQSRRTEAESMLRVALSAAADDPEVAARLDRLPGSSRPVSFSGIVSASAEISRDAQLLGVTPPPTTSSANRHRAQAGSSHRRAEGRRVWTGQIRGTGLITGSRGRPSADGALTSSTALDALASMSNPDLANASVTEPPAIDLQAQQAIFRTTVSDVPQHVRVQVGPTTLGALAHGIIRAGTAEDPHVLEISSEVADAQLRHVWTHQLAQMTQEIAAAQADRPRGVLGRLKSAFGHERRDRRLSADHAAFQVMVQDWHQARAETMAIGRPTGPRTVEDLERDLSGLAKTIRRHGGAEPTLPWAPEAMSGTDAAAFGIAAARAAEKPARHTPAHLRGQVVTQIQSLESAVKELEKQAATKKRTAGTAEEEADKTADAADTEEQGLDLGASERARILRKTATSLRNKADRHIEIRDAYAAAAAKAKLALDSYQELLTEIDAGSPQDQLTALAGAAQQQVDVYEHSRDAAMPVKDLLMTGVPEGQPVRLPADDINRVLAANGIRHGLPTRGPQPFPSAEYRRLLSQDGMVFALGGDPDGSIDDMPEVRMRMRPRNLRERTDHDFEMAEQMSGTLGEGGTSVATTNTHSTSSTVGVNLQPLLALAAPGTPLHVAAQLVSPKVEATRGRTLANTGGATAHHQHGWVDDNRGESLLCEWDGVLEVEVRRSPTEPWSPVESIDVGRQQTWVSSAYTVKPPAETVTLAELGHAKDVTSEFPRHAVTSISGVQEVTDRLIRRAQQQYGGLDRGTYNHIAGLMVYDSHRLLREMSQPGGITRRFRSTDNSEYELTWEVEPVWSNAELIGESSSEMWQEEVLVDFAGVNASQVYGASATGTGSLAYPGVPVAGHPAAGSTTLKDIGGSGVNVGPSVSAGRTVTRQGGQNVSMTTISPAVHRNQGPTQGVMVGLKVKATLQKVGDTKNAPIVERDLCKALLRVAENDLLRVGGRADKDAVLRNPDDSLQLDKSGRVLLRGDATPSTGPQTVPPWMGRGENQLRGAGKALPQNLIGADDAQRDALVKLSEMGLVPAVDDHGLLIPGQPATTAQLNNYQRVMQQISAPRLEAGIDQACQGGLIVMLEDHGFAGTPRWRPFRLSVTQDHDETTGAFKAEGLGTSTNENLVLLGIASSGTGMTTTRSKSVPLSAGVDATIGPPKGIRGWMGRLGVKFSRNALGRTYSWSAGRRVSEVTLTDSTEPLDRFKQDIRIKFAEITDHGDETLADVRGSMELAYESSLARAGTPVFEQDPKAPDQLAVQQAFPVAVDAGNAADELAAAIPAIRSDSTAFPALHAALAPTSLIANRDWMNGSYRLPFTVVKAPGNPLHAFRDGTILPQEYQIVIRGEAVSLTHLAMTQQNSVDINFTMTDVGYTSGTTKGGGVTGSGGGGQVAADGANRSGGVSVGRIGTSTQSSTVSETSGDERLLINPGTHHEFLERHRMVADIVHNGQVIRSVPLPDAVAQKTMAERRALELYASNKLDLPLWVASDAAERYLNDKLDLDARVALGFVRRYQRETAGVTTGLAPTHTPERLAAKLYQRAEAEPAQDQTADERFTAAMNLTEAVAQARRVMHTGTEAYDESLGAAQIESLTVEGHPDQRVDLRALVEPQVDEVAPGLRDASLLLQNALEVDLTPSRLQGHLEDMLSVSEFEAPIEVPIKGQARPDVLFVRAWARYEGDLIVTAVPTDEDGNVLVDKDGKLKLPTENAGGVDQDYDYQQLDQSAGHTVAVTAGLDGKTPGPLGSELTGGLSTDLTTTDSRTEGLQNTNLRRLGHFKKTRIQRTVVFTTEVVRVRNAGAAAMASARWKLGRIDPADITSVSQRRELRAELSVLVPTDELQDGARTVAPQVQQEFETRPEHRNIQIPEGAKVLRSVPHGRGERKRDQLYENLTAYLRRPDVLGVRGTAAYRHVIRPMLKASALKAKVGRLLDGGVDLPPMAPPGNGNTMISVHVEARAVGWELDGDSLPGQEGHVWREQFRYGTGSARNRRTPLKATGGFDAGVASVSASMGEQVNEQSSDANGTRFEGSRFLEGQMVTVRIPLVYDATVRTTTDNGRGEPVTKSTTRLPELAHGEMFVRMLGHRYLEGLRQMEQGATMDAVLANSRLQAVPEKLGRPDVVATEYGRDESGAAVYQPYRPLLDAINRAKAERKPIVLLVREADGTERKYQALPPQKDRPATLLGVADGGFASEFATLHPNLVMMAEGRVNLRELYNTSSPEGPFSAKVAAELEKSGVPRDVLKAFDYTTAKATMAPAPSQGARTSNGGAAGRTIAPTGHGPSLTGP</sequence>
<feature type="region of interest" description="Disordered" evidence="1">
    <location>
        <begin position="193"/>
        <end position="219"/>
    </location>
</feature>
<gene>
    <name evidence="2" type="ORF">EV650_1646</name>
</gene>
<name>A0A4R8A3K7_9ACTN</name>
<accession>A0A4R8A3K7</accession>
<evidence type="ECO:0000313" key="2">
    <source>
        <dbReference type="EMBL" id="TDW22800.1"/>
    </source>
</evidence>
<proteinExistence type="predicted"/>
<feature type="compositionally biased region" description="Polar residues" evidence="1">
    <location>
        <begin position="710"/>
        <end position="722"/>
    </location>
</feature>
<evidence type="ECO:0000256" key="1">
    <source>
        <dbReference type="SAM" id="MobiDB-lite"/>
    </source>
</evidence>
<feature type="compositionally biased region" description="Low complexity" evidence="1">
    <location>
        <begin position="1531"/>
        <end position="1541"/>
    </location>
</feature>
<dbReference type="Proteomes" id="UP000295447">
    <property type="component" value="Unassembled WGS sequence"/>
</dbReference>
<feature type="region of interest" description="Disordered" evidence="1">
    <location>
        <begin position="489"/>
        <end position="518"/>
    </location>
</feature>
<reference evidence="2 3" key="1">
    <citation type="submission" date="2019-03" db="EMBL/GenBank/DDBJ databases">
        <title>Genomic Encyclopedia of Type Strains, Phase III (KMG-III): the genomes of soil and plant-associated and newly described type strains.</title>
        <authorList>
            <person name="Whitman W."/>
        </authorList>
    </citation>
    <scope>NUCLEOTIDE SEQUENCE [LARGE SCALE GENOMIC DNA]</scope>
    <source>
        <strain evidence="2 3">VKM Ac-2570</strain>
    </source>
</reference>
<dbReference type="EMBL" id="SODF01000001">
    <property type="protein sequence ID" value="TDW22800.1"/>
    <property type="molecule type" value="Genomic_DNA"/>
</dbReference>
<feature type="region of interest" description="Disordered" evidence="1">
    <location>
        <begin position="1518"/>
        <end position="1543"/>
    </location>
</feature>
<feature type="region of interest" description="Disordered" evidence="1">
    <location>
        <begin position="2375"/>
        <end position="2406"/>
    </location>
</feature>
<evidence type="ECO:0000313" key="3">
    <source>
        <dbReference type="Proteomes" id="UP000295447"/>
    </source>
</evidence>
<feature type="region of interest" description="Disordered" evidence="1">
    <location>
        <begin position="702"/>
        <end position="722"/>
    </location>
</feature>
<protein>
    <submittedName>
        <fullName evidence="2">Uncharacterized protein</fullName>
    </submittedName>
</protein>